<dbReference type="InterPro" id="IPR027417">
    <property type="entry name" value="P-loop_NTPase"/>
</dbReference>
<accession>A0A2M7B981</accession>
<organism evidence="2 3">
    <name type="scientific">Candidatus Tagabacteria bacterium CG03_land_8_20_14_0_80_41_22</name>
    <dbReference type="NCBI Taxonomy" id="1975020"/>
    <lineage>
        <taxon>Bacteria</taxon>
        <taxon>Candidatus Tagaibacteriota</taxon>
    </lineage>
</organism>
<dbReference type="PANTHER" id="PTHR30267:SF2">
    <property type="entry name" value="PROTEIN PRKA"/>
    <property type="match status" value="1"/>
</dbReference>
<sequence>MSSSVKEALDRLKQEMDKKEKRTIISFSQFLEEAQNNPYAVFRNIFQLFHDMVKTYVGEGKDEYPDDPESIGFVQYDCAKLFVEGADNPFFADRLFANRFIRSIETFRQGAQQNQMHIFEGPSGCGKSTFFNNLLKKFEEYADTKEGRSWEIFWIIDEAVFSQTKKENDACFQKIEIYCPSHDHPILLIPKNYRTYFLDRLFKDKEIKKRLAEKEYEWLFNDEVCTICKSLFWVLFDKLGSLDKVLDMVYARSYKFDRRLGEGISVFNPGDKQIQMKNPALGDAQIQRKLDAIFGANLVKYVFSRHAKTNNGIYVLMDIKAENKERLLELHNVISEGVHKVGDIEERVNSLFFALMTPEDKEFIQEEKIQSFQERIKYHKMPYILEPQTEIKVYRSIFGSQIDGYFLPRVFENFARVIISSRMNTESNHPEGWINPLKKWIKNIEKYEKYCDENGLLLRMEIYSGIIPSWLSEEDKKNFTAMHRKNLISEAEKEGGEGFSGRESIRLFREFFNRYSPRGKLIDMKCVDDFFKHKIGRDKRDKHIPENFLKSLIKWYDYIVLNEIKESLYFYNKEQISKDILNYLFAVNHDVGSKTKCKFTGEEIEVTVDFFKLIGSFISGEQLNDKDALAFAQEVQRKYVEVMAQELQGFEGKNITETELYQELFNSYVRNLKEKALQPFLKNENFREAIKSFGTEEFKTFDTRLRDHVKYMIGNLVGKCDYTEQGAQEICLYAIDNKLVEKFS</sequence>
<gene>
    <name evidence="2" type="ORF">COS58_01135</name>
</gene>
<reference evidence="3" key="1">
    <citation type="submission" date="2017-09" db="EMBL/GenBank/DDBJ databases">
        <title>Depth-based differentiation of microbial function through sediment-hosted aquifers and enrichment of novel symbionts in the deep terrestrial subsurface.</title>
        <authorList>
            <person name="Probst A.J."/>
            <person name="Ladd B."/>
            <person name="Jarett J.K."/>
            <person name="Geller-Mcgrath D.E."/>
            <person name="Sieber C.M.K."/>
            <person name="Emerson J.B."/>
            <person name="Anantharaman K."/>
            <person name="Thomas B.C."/>
            <person name="Malmstrom R."/>
            <person name="Stieglmeier M."/>
            <person name="Klingl A."/>
            <person name="Woyke T."/>
            <person name="Ryan C.M."/>
            <person name="Banfield J.F."/>
        </authorList>
    </citation>
    <scope>NUCLEOTIDE SEQUENCE [LARGE SCALE GENOMIC DNA]</scope>
</reference>
<protein>
    <submittedName>
        <fullName evidence="2">Serine protein kinase</fullName>
    </submittedName>
</protein>
<dbReference type="AlphaFoldDB" id="A0A2M7B981"/>
<evidence type="ECO:0000313" key="2">
    <source>
        <dbReference type="EMBL" id="PIU99684.1"/>
    </source>
</evidence>
<dbReference type="PANTHER" id="PTHR30267">
    <property type="entry name" value="PROTEIN KINASE PRKA"/>
    <property type="match status" value="1"/>
</dbReference>
<dbReference type="EMBL" id="PEVG01000013">
    <property type="protein sequence ID" value="PIU99684.1"/>
    <property type="molecule type" value="Genomic_DNA"/>
</dbReference>
<dbReference type="InterPro" id="IPR010650">
    <property type="entry name" value="PrkA_C"/>
</dbReference>
<dbReference type="InterPro" id="IPR013153">
    <property type="entry name" value="Prk_AAA"/>
</dbReference>
<feature type="domain" description="PrkA AAA" evidence="1">
    <location>
        <begin position="25"/>
        <end position="430"/>
    </location>
</feature>
<proteinExistence type="predicted"/>
<keyword evidence="2" id="KW-0808">Transferase</keyword>
<keyword evidence="2" id="KW-0418">Kinase</keyword>
<dbReference type="Proteomes" id="UP000228561">
    <property type="component" value="Unassembled WGS sequence"/>
</dbReference>
<evidence type="ECO:0000313" key="3">
    <source>
        <dbReference type="Proteomes" id="UP000228561"/>
    </source>
</evidence>
<dbReference type="Pfam" id="PF08298">
    <property type="entry name" value="AAA_PrkA"/>
    <property type="match status" value="1"/>
</dbReference>
<dbReference type="SUPFAM" id="SSF52540">
    <property type="entry name" value="P-loop containing nucleoside triphosphate hydrolases"/>
    <property type="match status" value="1"/>
</dbReference>
<comment type="caution">
    <text evidence="2">The sequence shown here is derived from an EMBL/GenBank/DDBJ whole genome shotgun (WGS) entry which is preliminary data.</text>
</comment>
<dbReference type="SMART" id="SM00763">
    <property type="entry name" value="AAA_PrkA"/>
    <property type="match status" value="1"/>
</dbReference>
<dbReference type="GO" id="GO:0004672">
    <property type="term" value="F:protein kinase activity"/>
    <property type="evidence" value="ECO:0007669"/>
    <property type="project" value="TreeGrafter"/>
</dbReference>
<dbReference type="Pfam" id="PF06798">
    <property type="entry name" value="PrkA"/>
    <property type="match status" value="1"/>
</dbReference>
<evidence type="ECO:0000259" key="1">
    <source>
        <dbReference type="SMART" id="SM00763"/>
    </source>
</evidence>
<name>A0A2M7B981_9BACT</name>